<evidence type="ECO:0000256" key="4">
    <source>
        <dbReference type="ARBA" id="ARBA00022737"/>
    </source>
</evidence>
<dbReference type="InterPro" id="IPR041653">
    <property type="entry name" value="Importin_rep_4"/>
</dbReference>
<evidence type="ECO:0000256" key="2">
    <source>
        <dbReference type="ARBA" id="ARBA00022448"/>
    </source>
</evidence>
<dbReference type="GO" id="GO:0006606">
    <property type="term" value="P:protein import into nucleus"/>
    <property type="evidence" value="ECO:0007669"/>
    <property type="project" value="InterPro"/>
</dbReference>
<dbReference type="InterPro" id="IPR016024">
    <property type="entry name" value="ARM-type_fold"/>
</dbReference>
<comment type="subcellular location">
    <subcellularLocation>
        <location evidence="1">Cytoplasm</location>
    </subcellularLocation>
</comment>
<sequence>MQEKDKFEESRRHLALEVLITLSETASGMVRKVAKKYLNRLVPQLLEMMVDLDDDAEWSTKDTIEDEEDDSNAVVGESSLDRLACALGGKTVLNYILTTVQTMLQNPAAFKPEVTVLADGDTEVDEDDNWEVLNVGDQAFGIKTTGLEEKASACSMLVCYARELKEGFVNYVEETTKLMVPLLRFYFHEGVRAAAAESLPLLLECAKLRGDDYVRQMWQYMNKELFKAIEIEPDHEVLGELFLSLGKV</sequence>
<dbReference type="AlphaFoldDB" id="A0A814UZ76"/>
<dbReference type="Proteomes" id="UP000663891">
    <property type="component" value="Unassembled WGS sequence"/>
</dbReference>
<comment type="caution">
    <text evidence="6">The sequence shown here is derived from an EMBL/GenBank/DDBJ whole genome shotgun (WGS) entry which is preliminary data.</text>
</comment>
<dbReference type="GO" id="GO:0005737">
    <property type="term" value="C:cytoplasm"/>
    <property type="evidence" value="ECO:0007669"/>
    <property type="project" value="UniProtKB-SubCell"/>
</dbReference>
<accession>A0A814UZ76</accession>
<dbReference type="EMBL" id="CAJNON010000303">
    <property type="protein sequence ID" value="CAF1182099.1"/>
    <property type="molecule type" value="Genomic_DNA"/>
</dbReference>
<gene>
    <name evidence="6" type="ORF">VCS650_LOCUS24549</name>
</gene>
<keyword evidence="4" id="KW-0677">Repeat</keyword>
<protein>
    <submittedName>
        <fullName evidence="6">Uncharacterized protein</fullName>
    </submittedName>
</protein>
<evidence type="ECO:0000256" key="1">
    <source>
        <dbReference type="ARBA" id="ARBA00004496"/>
    </source>
</evidence>
<proteinExistence type="predicted"/>
<dbReference type="Gene3D" id="1.25.10.10">
    <property type="entry name" value="Leucine-rich Repeat Variant"/>
    <property type="match status" value="2"/>
</dbReference>
<evidence type="ECO:0000313" key="7">
    <source>
        <dbReference type="Proteomes" id="UP000663891"/>
    </source>
</evidence>
<dbReference type="InterPro" id="IPR040122">
    <property type="entry name" value="Importin_beta"/>
</dbReference>
<dbReference type="PANTHER" id="PTHR10527">
    <property type="entry name" value="IMPORTIN BETA"/>
    <property type="match status" value="1"/>
</dbReference>
<evidence type="ECO:0000313" key="6">
    <source>
        <dbReference type="EMBL" id="CAF1182099.1"/>
    </source>
</evidence>
<dbReference type="InterPro" id="IPR011989">
    <property type="entry name" value="ARM-like"/>
</dbReference>
<evidence type="ECO:0000256" key="3">
    <source>
        <dbReference type="ARBA" id="ARBA00022490"/>
    </source>
</evidence>
<keyword evidence="2" id="KW-0813">Transport</keyword>
<keyword evidence="5" id="KW-0653">Protein transport</keyword>
<dbReference type="OrthoDB" id="543373at2759"/>
<name>A0A814UZ76_9BILA</name>
<dbReference type="SUPFAM" id="SSF48371">
    <property type="entry name" value="ARM repeat"/>
    <property type="match status" value="1"/>
</dbReference>
<dbReference type="Pfam" id="PF18808">
    <property type="entry name" value="Importin_rep_4"/>
    <property type="match status" value="1"/>
</dbReference>
<dbReference type="GO" id="GO:0005634">
    <property type="term" value="C:nucleus"/>
    <property type="evidence" value="ECO:0007669"/>
    <property type="project" value="UniProtKB-SubCell"/>
</dbReference>
<reference evidence="6" key="1">
    <citation type="submission" date="2021-02" db="EMBL/GenBank/DDBJ databases">
        <authorList>
            <person name="Nowell W R."/>
        </authorList>
    </citation>
    <scope>NUCLEOTIDE SEQUENCE</scope>
</reference>
<organism evidence="6 7">
    <name type="scientific">Adineta steineri</name>
    <dbReference type="NCBI Taxonomy" id="433720"/>
    <lineage>
        <taxon>Eukaryota</taxon>
        <taxon>Metazoa</taxon>
        <taxon>Spiralia</taxon>
        <taxon>Gnathifera</taxon>
        <taxon>Rotifera</taxon>
        <taxon>Eurotatoria</taxon>
        <taxon>Bdelloidea</taxon>
        <taxon>Adinetida</taxon>
        <taxon>Adinetidae</taxon>
        <taxon>Adineta</taxon>
    </lineage>
</organism>
<keyword evidence="3" id="KW-0963">Cytoplasm</keyword>
<evidence type="ECO:0000256" key="5">
    <source>
        <dbReference type="ARBA" id="ARBA00022927"/>
    </source>
</evidence>